<reference evidence="2 3" key="1">
    <citation type="submission" date="2024-11" db="EMBL/GenBank/DDBJ databases">
        <title>Chromosome-level genome assembly of Eucalyptus globulus Labill. provides insights into its genome evolution.</title>
        <authorList>
            <person name="Li X."/>
        </authorList>
    </citation>
    <scope>NUCLEOTIDE SEQUENCE [LARGE SCALE GENOMIC DNA]</scope>
    <source>
        <strain evidence="2">CL2024</strain>
        <tissue evidence="2">Fresh tender leaves</tissue>
    </source>
</reference>
<organism evidence="2 3">
    <name type="scientific">Eucalyptus globulus</name>
    <name type="common">Tasmanian blue gum</name>
    <dbReference type="NCBI Taxonomy" id="34317"/>
    <lineage>
        <taxon>Eukaryota</taxon>
        <taxon>Viridiplantae</taxon>
        <taxon>Streptophyta</taxon>
        <taxon>Embryophyta</taxon>
        <taxon>Tracheophyta</taxon>
        <taxon>Spermatophyta</taxon>
        <taxon>Magnoliopsida</taxon>
        <taxon>eudicotyledons</taxon>
        <taxon>Gunneridae</taxon>
        <taxon>Pentapetalae</taxon>
        <taxon>rosids</taxon>
        <taxon>malvids</taxon>
        <taxon>Myrtales</taxon>
        <taxon>Myrtaceae</taxon>
        <taxon>Myrtoideae</taxon>
        <taxon>Eucalypteae</taxon>
        <taxon>Eucalyptus</taxon>
    </lineage>
</organism>
<proteinExistence type="predicted"/>
<dbReference type="AlphaFoldDB" id="A0ABD3J2M4"/>
<feature type="compositionally biased region" description="Basic and acidic residues" evidence="1">
    <location>
        <begin position="53"/>
        <end position="90"/>
    </location>
</feature>
<protein>
    <submittedName>
        <fullName evidence="2">Uncharacterized protein</fullName>
    </submittedName>
</protein>
<accession>A0ABD3J2M4</accession>
<evidence type="ECO:0000256" key="1">
    <source>
        <dbReference type="SAM" id="MobiDB-lite"/>
    </source>
</evidence>
<feature type="region of interest" description="Disordered" evidence="1">
    <location>
        <begin position="41"/>
        <end position="90"/>
    </location>
</feature>
<comment type="caution">
    <text evidence="2">The sequence shown here is derived from an EMBL/GenBank/DDBJ whole genome shotgun (WGS) entry which is preliminary data.</text>
</comment>
<sequence>MGTKEQQTEAKAVLFSTVRAEEILSIGKSHGLFRLGVSMQDLGSRPMGRRQRDRGELVPDRIDADENSWRSVQREPRGRENTGTRKAKER</sequence>
<name>A0ABD3J2M4_EUCGL</name>
<dbReference type="EMBL" id="JBJKBG010000010">
    <property type="protein sequence ID" value="KAL3719543.1"/>
    <property type="molecule type" value="Genomic_DNA"/>
</dbReference>
<keyword evidence="3" id="KW-1185">Reference proteome</keyword>
<evidence type="ECO:0000313" key="2">
    <source>
        <dbReference type="EMBL" id="KAL3719543.1"/>
    </source>
</evidence>
<dbReference type="Proteomes" id="UP001634007">
    <property type="component" value="Unassembled WGS sequence"/>
</dbReference>
<evidence type="ECO:0000313" key="3">
    <source>
        <dbReference type="Proteomes" id="UP001634007"/>
    </source>
</evidence>
<gene>
    <name evidence="2" type="ORF">ACJRO7_004501</name>
</gene>